<dbReference type="PATRIC" id="fig|458.5.peg.2569"/>
<dbReference type="STRING" id="458.Lrub_2467"/>
<evidence type="ECO:0000256" key="1">
    <source>
        <dbReference type="SAM" id="Coils"/>
    </source>
</evidence>
<proteinExistence type="predicted"/>
<protein>
    <submittedName>
        <fullName evidence="2">Dot/Icm T4SS effector</fullName>
    </submittedName>
</protein>
<comment type="caution">
    <text evidence="2">The sequence shown here is derived from an EMBL/GenBank/DDBJ whole genome shotgun (WGS) entry which is preliminary data.</text>
</comment>
<feature type="coiled-coil region" evidence="1">
    <location>
        <begin position="253"/>
        <end position="280"/>
    </location>
</feature>
<evidence type="ECO:0000313" key="3">
    <source>
        <dbReference type="Proteomes" id="UP000054608"/>
    </source>
</evidence>
<reference evidence="2 3" key="1">
    <citation type="submission" date="2015-11" db="EMBL/GenBank/DDBJ databases">
        <title>Genomic analysis of 38 Legionella species identifies large and diverse effector repertoires.</title>
        <authorList>
            <person name="Burstein D."/>
            <person name="Amaro F."/>
            <person name="Zusman T."/>
            <person name="Lifshitz Z."/>
            <person name="Cohen O."/>
            <person name="Gilbert J.A."/>
            <person name="Pupko T."/>
            <person name="Shuman H.A."/>
            <person name="Segal G."/>
        </authorList>
    </citation>
    <scope>NUCLEOTIDE SEQUENCE [LARGE SCALE GENOMIC DNA]</scope>
    <source>
        <strain evidence="2 3">WA-270A-C2</strain>
    </source>
</reference>
<sequence length="2831" mass="324013">MGEQFLSVFLSKKTISELRQLLLTEKPSVDDLKQLIAQLDKAQAYDHLRVLLVLVRELVSEESKQKQLLNGLNSILLAHACQHNDNQDMVSRLNELRTLASPDDALWSMVLEELLQWIKQSRTSEEIKDVLSRLPASVCEKFYQRLLETASGKEHWVSSFIQFVLSSAEDLKKSQHLEALARCLILSPLPCTTEDLKSLSLLLSTRQLIDVTFHLRALASTYTSKDTPSHSSPLKHLYLSHYEELLMCLTIRATASESEYQQLTENNAELANLLMSKQLKLLDSVEEQRNLIFKLLKHCAHFNWQDKPFHAFILGQIVDVLQALSKEQAALGFSHYFLYHHNRNYYDVVRLLDALFERKPDDELILYCLKQHNDADNFFIINYLTASRTRDNKLLRGCLDMLDISQLLNFCGPLAALAHLYRHEQPYYLKIYCEMVIRKITLANKVKSGFPELVAAIPDQAWDEMVDLVFNQLKDQPKVQYEWLMALLGSRVDKTKLMPYCRLLLNQGIYANQKQDILKQLSCQELFDFYLYLVRNQAGEDEFACFVELFKETDRQTVLLYILSNTPLISRTFLGKLLDSIEIKNIIYLVGELVDLAQKDAEYKATLEQVLLHFCNRLQLTYDGNAPVHHWTLCQNSSLIAEQLLLSPVCFLSLCSRSSYLQNFTPSLLQGIVCQDVATDLKLRITRVLDIARLNEASADTIALNLLCHFRESPVVLHELFSHLSLIESSLSEEGRRNYKYLKASCWALLKPKEQGKAVDDESSVKILLTSQLNAPHCFDGVLTTLANNLAQNKDVHLSALYLTQIEPKNFDQIKPDVMVSVLLHSMDDRTQENWKKTAQYLLSQSPENAVAFVKCLVSELKKIKNNPLLVNQCFQFVSQLPQFATLLPLFDDELLQWLVMESSEDYLKSNFCAWLNTLTDKGRLKDIALGPLISLLPADSQWLNGVLQQPGLTPYLPAIFIELTRHERCEVHCICLYQQINKLGSSEKRKAIDAMQQRLGQSGHRLSIAAPVLTMLILDLTDIQFHNLSDKSLISQQLKLFQHWMSNQNENPYFMKELESELFNLINFLNERDIQWPRLILSDKAFASLALSCLSSAEAKTIDRHPFTTLLLNHITVTLHPALTKDRIFQNYIKQLLLNPPALLQEDQFTLLFDKLDAEEGRQLALELLKRPALEDVQWSALLTLSRALTVNELFAIYEQSKTRFVFVDLIVRHPQGIGQLNEKQKKSLLDNLDSGKQLLRILDSQTGIDIKFAFVAALFDYLAGTNTSLEAWLSRLNVDGQTLAALANYTSHQVHQTQLRQMIERNSYRHHEIRHYLNHPTLDMPLNQEGLLHQFVKTLWLHPEQGHSCHPAFLKSLDLKTLKSTLKIQSLFLSHLNSLQTFFEPFANSQEVAAETLAAARWVHRLPLLGDGLLEILYYYFGCDDKNIKIAIEGTKLYTSLIKPLSEGFSSQGLFDTQLNELHALLNDYVKVFTPDNPHRKWIQNIIQRYDFSLQSMEHATSTQVYNLFLPGCNLGKMSKGGVARLDSRTTHHLVTVEPKPLPTTRISTLLTMSASHPLLLKDKEMQTWLLDSFLFSSNGRSIDNSLLHTLLSGFDPAEFTVKMREIKQKMDKYYECFQFLRELRKEVSLSDLVTLLLKQDQSRLSLLLGACEFAELRYLTQIILLILYIKRLRLTQDQISSLLPLPSINTHVLEWVQQDLVKIEGVKSLLTEQHHCIEQEGLNYRTDNQNSARLNALAAATLRHTSPRHFYNTLNSYLAVFEKKYDEESRVAFTRLLESLLSEEKNPAAVLSHLSPKLLELVTHYALDNQGKPVFLLEHLVLNGYGQKCQALARTKLQQLLVDRLSTEPVPDTLEALSLEQWSKLSESDLDTLLRIQHLLFLIEPAADLIPWRKHHLDISPRVRACFSADASLFKLFTRLEQEAQRLHANKQLPLQALDNLGAAFAFLKRENKSMAYLSMENYPQKSEFAEPVINHHYYGLFAFLGESPESLLDGFIEWLAALPPATLDKQQSLNELLRDISNKHLLKELTGRLANQTLHPTQATWIYTQLKSLAIPSEQRIEMAGTAFDWSWLEEEISTSSMPDSLNLLKAALANTRHQEAILATTKRQQAFLKLLATLKFPANELVLLLKNTGPALRSLVAIHLLSRTDYLDKLHGESLLLSLNNLPAMPLPRRLQSLTQAIERNMLTQDLLQDLTEESAASLFCSPLHFHGFSETTVTFLLKRLNTQARDNLLRYWLNHYANLPCSTVPLIALANTWNKQVLTMLGEMDPGKRRPLLMTLIEKHHLLSDGSKLNGLVSGCDEAHLAYALQLYLHGRQDMQSLIDLIKNILATMEVQKLSSPTLQLLIRVTEDSHFADLQARLSSATSDYLRENALKGNCSLFYDDGVLSIQRLRKPLLDESAEKEKKSRGFLGFLFTPANKEPAESLSPDEPVVFNEMREEFNSILSIHYFLIHYCNNDEDLKQLMSHYLQYCSQEKQVQHLHAIAWLINQTSLKASLRRILFESFWKYPQVMDGKIASCLLRYDGIKVVKRLGLQKKYQELSSLCSQSLPYLDHYSDTASIVRLAQQEADFEQALSTTSPFLREWRIWFKRCLFYGFSGWFVPKKPQFVTPFDEDPARLELVFPDLSGDKKEPSKTHIKSLAEQLHQLHSDASLEELTEFKQALEVYDWQAQKPDEIRVREQTDRLFSDLLVRAKRLDFSPWLSHNLDPFIKNRKTLLAIYSQNGDEKALRHLLNKAADELPLFKTLADEWFTSAEPPLQETNNVVPTDNKPADPGLVGQLINATVNAVVSLPVLPRLLFWGPEKPIKSEMELIPPSQSPLSST</sequence>
<accession>A0A0W0XMA0</accession>
<dbReference type="EMBL" id="LNYT01000022">
    <property type="protein sequence ID" value="KTD45670.1"/>
    <property type="molecule type" value="Genomic_DNA"/>
</dbReference>
<dbReference type="Proteomes" id="UP000054608">
    <property type="component" value="Unassembled WGS sequence"/>
</dbReference>
<keyword evidence="3" id="KW-1185">Reference proteome</keyword>
<organism evidence="2 3">
    <name type="scientific">Legionella rubrilucens</name>
    <dbReference type="NCBI Taxonomy" id="458"/>
    <lineage>
        <taxon>Bacteria</taxon>
        <taxon>Pseudomonadati</taxon>
        <taxon>Pseudomonadota</taxon>
        <taxon>Gammaproteobacteria</taxon>
        <taxon>Legionellales</taxon>
        <taxon>Legionellaceae</taxon>
        <taxon>Legionella</taxon>
    </lineage>
</organism>
<keyword evidence="1" id="KW-0175">Coiled coil</keyword>
<name>A0A0W0XMA0_9GAMM</name>
<evidence type="ECO:0000313" key="2">
    <source>
        <dbReference type="EMBL" id="KTD45670.1"/>
    </source>
</evidence>
<gene>
    <name evidence="2" type="ORF">Lrub_2467</name>
</gene>